<dbReference type="KEGG" id="sdr:SCD_n02387"/>
<reference evidence="1 2" key="1">
    <citation type="journal article" date="2012" name="Appl. Environ. Microbiol.">
        <title>Draft genome sequence of a psychrotolerant sulfur-oxidizing bacterium, Sulfuricella denitrificans skB26, and proteomic insights into cold adaptation.</title>
        <authorList>
            <person name="Watanabe T."/>
            <person name="Kojima H."/>
            <person name="Fukui M."/>
        </authorList>
    </citation>
    <scope>NUCLEOTIDE SEQUENCE [LARGE SCALE GENOMIC DNA]</scope>
    <source>
        <strain evidence="2">skB26</strain>
    </source>
</reference>
<dbReference type="STRING" id="1163617.SCD_n02387"/>
<sequence length="74" mass="8671">MKLNNAFFISVNNVYPEFAKQIIDVGQIDEVDVTNIPELRFHAQSDEKRHFVPNARRNSATEIQTFCRNIHVWP</sequence>
<protein>
    <submittedName>
        <fullName evidence="1">Uncharacterized protein</fullName>
    </submittedName>
</protein>
<dbReference type="AlphaFoldDB" id="S6AAS3"/>
<dbReference type="EMBL" id="AP013066">
    <property type="protein sequence ID" value="BAN36195.1"/>
    <property type="molecule type" value="Genomic_DNA"/>
</dbReference>
<name>S6AAS3_SULDS</name>
<keyword evidence="2" id="KW-1185">Reference proteome</keyword>
<accession>S6AAS3</accession>
<dbReference type="Proteomes" id="UP000015559">
    <property type="component" value="Chromosome"/>
</dbReference>
<proteinExistence type="predicted"/>
<dbReference type="HOGENOM" id="CLU_2686454_0_0_4"/>
<evidence type="ECO:0000313" key="1">
    <source>
        <dbReference type="EMBL" id="BAN36195.1"/>
    </source>
</evidence>
<organism evidence="1 2">
    <name type="scientific">Sulfuricella denitrificans (strain DSM 22764 / NBRC 105220 / skB26)</name>
    <dbReference type="NCBI Taxonomy" id="1163617"/>
    <lineage>
        <taxon>Bacteria</taxon>
        <taxon>Pseudomonadati</taxon>
        <taxon>Pseudomonadota</taxon>
        <taxon>Betaproteobacteria</taxon>
        <taxon>Nitrosomonadales</taxon>
        <taxon>Sulfuricellaceae</taxon>
        <taxon>Sulfuricella</taxon>
    </lineage>
</organism>
<evidence type="ECO:0000313" key="2">
    <source>
        <dbReference type="Proteomes" id="UP000015559"/>
    </source>
</evidence>
<dbReference type="RefSeq" id="WP_009205392.1">
    <property type="nucleotide sequence ID" value="NC_022357.1"/>
</dbReference>
<gene>
    <name evidence="1" type="ORF">SCD_n02387</name>
</gene>